<dbReference type="Proteomes" id="UP001426770">
    <property type="component" value="Unassembled WGS sequence"/>
</dbReference>
<protein>
    <recommendedName>
        <fullName evidence="4">Glycosyltransferase RgtA/B/C/D-like domain-containing protein</fullName>
    </recommendedName>
</protein>
<keyword evidence="1" id="KW-0472">Membrane</keyword>
<name>A0ABP9WF55_9MICO</name>
<feature type="transmembrane region" description="Helical" evidence="1">
    <location>
        <begin position="169"/>
        <end position="185"/>
    </location>
</feature>
<keyword evidence="1" id="KW-0812">Transmembrane</keyword>
<accession>A0ABP9WF55</accession>
<evidence type="ECO:0000313" key="2">
    <source>
        <dbReference type="EMBL" id="GAA5518457.1"/>
    </source>
</evidence>
<evidence type="ECO:0000256" key="1">
    <source>
        <dbReference type="SAM" id="Phobius"/>
    </source>
</evidence>
<proteinExistence type="predicted"/>
<dbReference type="RefSeq" id="WP_286214544.1">
    <property type="nucleotide sequence ID" value="NZ_AP027736.1"/>
</dbReference>
<dbReference type="EMBL" id="BAABRR010000003">
    <property type="protein sequence ID" value="GAA5518457.1"/>
    <property type="molecule type" value="Genomic_DNA"/>
</dbReference>
<feature type="transmembrane region" description="Helical" evidence="1">
    <location>
        <begin position="323"/>
        <end position="343"/>
    </location>
</feature>
<feature type="transmembrane region" description="Helical" evidence="1">
    <location>
        <begin position="88"/>
        <end position="105"/>
    </location>
</feature>
<organism evidence="2 3">
    <name type="scientific">Demequina sediminis</name>
    <dbReference type="NCBI Taxonomy" id="1930058"/>
    <lineage>
        <taxon>Bacteria</taxon>
        <taxon>Bacillati</taxon>
        <taxon>Actinomycetota</taxon>
        <taxon>Actinomycetes</taxon>
        <taxon>Micrococcales</taxon>
        <taxon>Demequinaceae</taxon>
        <taxon>Demequina</taxon>
    </lineage>
</organism>
<feature type="transmembrane region" description="Helical" evidence="1">
    <location>
        <begin position="228"/>
        <end position="246"/>
    </location>
</feature>
<evidence type="ECO:0008006" key="4">
    <source>
        <dbReference type="Google" id="ProtNLM"/>
    </source>
</evidence>
<keyword evidence="1" id="KW-1133">Transmembrane helix</keyword>
<feature type="transmembrane region" description="Helical" evidence="1">
    <location>
        <begin position="363"/>
        <end position="380"/>
    </location>
</feature>
<evidence type="ECO:0000313" key="3">
    <source>
        <dbReference type="Proteomes" id="UP001426770"/>
    </source>
</evidence>
<feature type="transmembrane region" description="Helical" evidence="1">
    <location>
        <begin position="451"/>
        <end position="469"/>
    </location>
</feature>
<keyword evidence="3" id="KW-1185">Reference proteome</keyword>
<gene>
    <name evidence="2" type="ORF">Lsed01_00884</name>
</gene>
<feature type="transmembrane region" description="Helical" evidence="1">
    <location>
        <begin position="387"/>
        <end position="407"/>
    </location>
</feature>
<feature type="transmembrane region" description="Helical" evidence="1">
    <location>
        <begin position="111"/>
        <end position="132"/>
    </location>
</feature>
<feature type="transmembrane region" description="Helical" evidence="1">
    <location>
        <begin position="34"/>
        <end position="53"/>
    </location>
</feature>
<feature type="transmembrane region" description="Helical" evidence="1">
    <location>
        <begin position="291"/>
        <end position="311"/>
    </location>
</feature>
<feature type="transmembrane region" description="Helical" evidence="1">
    <location>
        <begin position="197"/>
        <end position="222"/>
    </location>
</feature>
<comment type="caution">
    <text evidence="2">The sequence shown here is derived from an EMBL/GenBank/DDBJ whole genome shotgun (WGS) entry which is preliminary data.</text>
</comment>
<reference evidence="2 3" key="1">
    <citation type="submission" date="2024-02" db="EMBL/GenBank/DDBJ databases">
        <title>Lysinimicrobium sediminis NBRC 112286.</title>
        <authorList>
            <person name="Ichikawa N."/>
            <person name="Katano-Makiyama Y."/>
            <person name="Hidaka K."/>
        </authorList>
    </citation>
    <scope>NUCLEOTIDE SEQUENCE [LARGE SCALE GENOMIC DNA]</scope>
    <source>
        <strain evidence="2 3">NBRC 112286</strain>
    </source>
</reference>
<sequence>MISEPVSLPPLSLSRADARDAELERVHGDTHRRWWWGLAVVSIVSAVVVRVVVSRSAVAPRTPWDENGLLQMARVIAGQNDVPPMSGAGYFPGFSFFIAPVWWFTDHAPTVYTASLWIAIAFGLGAYVPLTLLARRMGVSTPQAIVAAGVVMLLPALTANADYVLSESALMFWVAWAAVAVFAVWDKPGWGRMVLTVAAVLMAFLTHARALLLVIVLVIWLLGFLRRSARHALLGLALLLPGALAVQTIAKTLTDAVLIGEFRQNELVLNTLASTNPSLLLQVTLTQTWAQLVGSLGLIAVGGVVLTAWTFRDLARWRTLGPSAYVFGAGLAAALLSFAAWSGPAAHFRGTWPRFDSWVYTRYIDPFVALVVLVAVTALIRKLSGRVIAIAIAASTAVVLATVYWAARPIATWGSMDGPVNASGVLAFTRFLPREPFPLPHIPTLTNGGRFWVIASIVVLASLVVMLVLRGRPRALAAALVIGMSAHSLAANPDQARETPDNLQYGVERAESVAGNEVAIDFALGCDSVSGFQRAQALNWIGFWFSPRDVNAVDPATDDFTAEVVVACMGWDDEAEQRDARLLEGSENYGYGVWILPGEIQDALAAEGAFRD</sequence>